<comment type="similarity">
    <text evidence="5">Belongs to the SAT4 family.</text>
</comment>
<dbReference type="EMBL" id="JBFMKM010000001">
    <property type="protein sequence ID" value="KAL1311812.1"/>
    <property type="molecule type" value="Genomic_DNA"/>
</dbReference>
<feature type="domain" description="Rhodopsin" evidence="8">
    <location>
        <begin position="33"/>
        <end position="270"/>
    </location>
</feature>
<dbReference type="PANTHER" id="PTHR33048">
    <property type="entry name" value="PTH11-LIKE INTEGRAL MEMBRANE PROTEIN (AFU_ORTHOLOGUE AFUA_5G11245)"/>
    <property type="match status" value="1"/>
</dbReference>
<evidence type="ECO:0000256" key="3">
    <source>
        <dbReference type="ARBA" id="ARBA00022989"/>
    </source>
</evidence>
<protein>
    <recommendedName>
        <fullName evidence="8">Rhodopsin domain-containing protein</fullName>
    </recommendedName>
</protein>
<evidence type="ECO:0000259" key="8">
    <source>
        <dbReference type="Pfam" id="PF20684"/>
    </source>
</evidence>
<keyword evidence="10" id="KW-1185">Reference proteome</keyword>
<proteinExistence type="inferred from homology"/>
<dbReference type="InterPro" id="IPR049326">
    <property type="entry name" value="Rhodopsin_dom_fungi"/>
</dbReference>
<evidence type="ECO:0000256" key="7">
    <source>
        <dbReference type="SAM" id="Phobius"/>
    </source>
</evidence>
<evidence type="ECO:0000256" key="5">
    <source>
        <dbReference type="ARBA" id="ARBA00038359"/>
    </source>
</evidence>
<name>A0ABR3PQV8_9PEZI</name>
<sequence>MSFNNVDGDDTVTGRVIAATVIGFFLPTAAVLARLIARMLKANKLFLDDYLLIAALMFHYGIDIAGCFLIENGLGRHIGTVSPSQMLVFLKVQYTGAILFPLCVFFTKFSILAQYRRLFATRFFRFAVDTIIVINVLWCISVLFTGIFLCNPVDKAWYPEKEGTCINLISFYYGLQIPNVLTDLAILVLPLKEVAELRLPKQQKIGVGLTCALWTLCLAFGIVRLVVMVRLSRQGSDVTYILANPAVWTTIEPTVGIITACLPSVRVLYRSIADTFQNRSTEPKRLHSLSDMSGTRTGQTLVGQPCSPQSKDYGDSRLDTRDNSSSAVSSPVASSFPEIKYTASSSASQTC</sequence>
<evidence type="ECO:0000256" key="1">
    <source>
        <dbReference type="ARBA" id="ARBA00004141"/>
    </source>
</evidence>
<evidence type="ECO:0000256" key="4">
    <source>
        <dbReference type="ARBA" id="ARBA00023136"/>
    </source>
</evidence>
<dbReference type="RefSeq" id="XP_069204661.1">
    <property type="nucleotide sequence ID" value="XM_069341151.1"/>
</dbReference>
<dbReference type="Pfam" id="PF20684">
    <property type="entry name" value="Fung_rhodopsin"/>
    <property type="match status" value="1"/>
</dbReference>
<dbReference type="GeneID" id="95975594"/>
<feature type="transmembrane region" description="Helical" evidence="7">
    <location>
        <begin position="123"/>
        <end position="149"/>
    </location>
</feature>
<keyword evidence="4 7" id="KW-0472">Membrane</keyword>
<dbReference type="InterPro" id="IPR052337">
    <property type="entry name" value="SAT4-like"/>
</dbReference>
<accession>A0ABR3PQV8</accession>
<comment type="subcellular location">
    <subcellularLocation>
        <location evidence="1">Membrane</location>
        <topology evidence="1">Multi-pass membrane protein</topology>
    </subcellularLocation>
</comment>
<dbReference type="Proteomes" id="UP001562354">
    <property type="component" value="Unassembled WGS sequence"/>
</dbReference>
<reference evidence="9 10" key="1">
    <citation type="submission" date="2024-07" db="EMBL/GenBank/DDBJ databases">
        <title>Draft sequence of the Neodothiora populina.</title>
        <authorList>
            <person name="Drown D.D."/>
            <person name="Schuette U.S."/>
            <person name="Buechlein A.B."/>
            <person name="Rusch D.R."/>
            <person name="Winton L.W."/>
            <person name="Adams G.A."/>
        </authorList>
    </citation>
    <scope>NUCLEOTIDE SEQUENCE [LARGE SCALE GENOMIC DNA]</scope>
    <source>
        <strain evidence="9 10">CPC 39397</strain>
    </source>
</reference>
<evidence type="ECO:0000313" key="10">
    <source>
        <dbReference type="Proteomes" id="UP001562354"/>
    </source>
</evidence>
<gene>
    <name evidence="9" type="ORF">AAFC00_001891</name>
</gene>
<keyword evidence="3 7" id="KW-1133">Transmembrane helix</keyword>
<feature type="region of interest" description="Disordered" evidence="6">
    <location>
        <begin position="283"/>
        <end position="335"/>
    </location>
</feature>
<feature type="transmembrane region" description="Helical" evidence="7">
    <location>
        <begin position="205"/>
        <end position="227"/>
    </location>
</feature>
<feature type="compositionally biased region" description="Low complexity" evidence="6">
    <location>
        <begin position="324"/>
        <end position="335"/>
    </location>
</feature>
<evidence type="ECO:0000256" key="6">
    <source>
        <dbReference type="SAM" id="MobiDB-lite"/>
    </source>
</evidence>
<feature type="transmembrane region" description="Helical" evidence="7">
    <location>
        <begin position="49"/>
        <end position="72"/>
    </location>
</feature>
<evidence type="ECO:0000256" key="2">
    <source>
        <dbReference type="ARBA" id="ARBA00022692"/>
    </source>
</evidence>
<feature type="compositionally biased region" description="Basic and acidic residues" evidence="6">
    <location>
        <begin position="312"/>
        <end position="322"/>
    </location>
</feature>
<feature type="transmembrane region" description="Helical" evidence="7">
    <location>
        <begin position="12"/>
        <end position="37"/>
    </location>
</feature>
<dbReference type="PANTHER" id="PTHR33048:SF47">
    <property type="entry name" value="INTEGRAL MEMBRANE PROTEIN-RELATED"/>
    <property type="match status" value="1"/>
</dbReference>
<keyword evidence="2 7" id="KW-0812">Transmembrane</keyword>
<evidence type="ECO:0000313" key="9">
    <source>
        <dbReference type="EMBL" id="KAL1311812.1"/>
    </source>
</evidence>
<organism evidence="9 10">
    <name type="scientific">Neodothiora populina</name>
    <dbReference type="NCBI Taxonomy" id="2781224"/>
    <lineage>
        <taxon>Eukaryota</taxon>
        <taxon>Fungi</taxon>
        <taxon>Dikarya</taxon>
        <taxon>Ascomycota</taxon>
        <taxon>Pezizomycotina</taxon>
        <taxon>Dothideomycetes</taxon>
        <taxon>Dothideomycetidae</taxon>
        <taxon>Dothideales</taxon>
        <taxon>Dothioraceae</taxon>
        <taxon>Neodothiora</taxon>
    </lineage>
</organism>
<feature type="compositionally biased region" description="Polar residues" evidence="6">
    <location>
        <begin position="290"/>
        <end position="310"/>
    </location>
</feature>
<comment type="caution">
    <text evidence="9">The sequence shown here is derived from an EMBL/GenBank/DDBJ whole genome shotgun (WGS) entry which is preliminary data.</text>
</comment>
<feature type="transmembrane region" description="Helical" evidence="7">
    <location>
        <begin position="92"/>
        <end position="111"/>
    </location>
</feature>